<evidence type="ECO:0000256" key="7">
    <source>
        <dbReference type="ARBA" id="ARBA00023186"/>
    </source>
</evidence>
<dbReference type="PANTHER" id="PTHR11638:SF185">
    <property type="entry name" value="ATP-DEPENDENT CLP PROTEASE ATP-BINDING SUBUNIT"/>
    <property type="match status" value="1"/>
</dbReference>
<dbReference type="InterPro" id="IPR019489">
    <property type="entry name" value="Clp_ATPase_C"/>
</dbReference>
<gene>
    <name evidence="12" type="ORF">AARE701A_LOCUS21192</name>
</gene>
<dbReference type="Pfam" id="PF10431">
    <property type="entry name" value="ClpB_D2-small"/>
    <property type="match status" value="1"/>
</dbReference>
<dbReference type="PROSITE" id="PS00871">
    <property type="entry name" value="CLPAB_2"/>
    <property type="match status" value="1"/>
</dbReference>
<proteinExistence type="inferred from homology"/>
<evidence type="ECO:0000256" key="8">
    <source>
        <dbReference type="PROSITE-ProRule" id="PRU01251"/>
    </source>
</evidence>
<dbReference type="EMBL" id="LR999458">
    <property type="protein sequence ID" value="CAE6233810.1"/>
    <property type="molecule type" value="Genomic_DNA"/>
</dbReference>
<dbReference type="Pfam" id="PF02861">
    <property type="entry name" value="Clp_N"/>
    <property type="match status" value="1"/>
</dbReference>
<dbReference type="GO" id="GO:0009570">
    <property type="term" value="C:chloroplast stroma"/>
    <property type="evidence" value="ECO:0007669"/>
    <property type="project" value="UniProtKB-SubCell"/>
</dbReference>
<dbReference type="Proteomes" id="UP000682877">
    <property type="component" value="Chromosome 8"/>
</dbReference>
<evidence type="ECO:0000313" key="12">
    <source>
        <dbReference type="EMBL" id="CAE6233810.1"/>
    </source>
</evidence>
<keyword evidence="13" id="KW-1185">Reference proteome</keyword>
<dbReference type="SMART" id="SM01086">
    <property type="entry name" value="ClpB_D2-small"/>
    <property type="match status" value="1"/>
</dbReference>
<dbReference type="GO" id="GO:0016887">
    <property type="term" value="F:ATP hydrolysis activity"/>
    <property type="evidence" value="ECO:0007669"/>
    <property type="project" value="InterPro"/>
</dbReference>
<dbReference type="PROSITE" id="PS51903">
    <property type="entry name" value="CLP_R"/>
    <property type="match status" value="1"/>
</dbReference>
<dbReference type="Pfam" id="PF17871">
    <property type="entry name" value="AAA_lid_9"/>
    <property type="match status" value="1"/>
</dbReference>
<dbReference type="Gene3D" id="3.40.50.300">
    <property type="entry name" value="P-loop containing nucleotide triphosphate hydrolases"/>
    <property type="match status" value="2"/>
</dbReference>
<dbReference type="FunFam" id="3.40.50.300:FF:000025">
    <property type="entry name" value="ATP-dependent Clp protease subunit"/>
    <property type="match status" value="1"/>
</dbReference>
<dbReference type="InterPro" id="IPR041546">
    <property type="entry name" value="ClpA/ClpB_AAA_lid"/>
</dbReference>
<dbReference type="InterPro" id="IPR036628">
    <property type="entry name" value="Clp_N_dom_sf"/>
</dbReference>
<dbReference type="Gene3D" id="4.10.860.10">
    <property type="entry name" value="UVR domain"/>
    <property type="match status" value="1"/>
</dbReference>
<evidence type="ECO:0000259" key="11">
    <source>
        <dbReference type="PROSITE" id="PS51903"/>
    </source>
</evidence>
<dbReference type="InterPro" id="IPR003959">
    <property type="entry name" value="ATPase_AAA_core"/>
</dbReference>
<dbReference type="InterPro" id="IPR003593">
    <property type="entry name" value="AAA+_ATPase"/>
</dbReference>
<keyword evidence="6 9" id="KW-0067">ATP-binding</keyword>
<dbReference type="InterPro" id="IPR004176">
    <property type="entry name" value="Clp_R_N"/>
</dbReference>
<keyword evidence="3" id="KW-0934">Plastid</keyword>
<dbReference type="SMART" id="SM00382">
    <property type="entry name" value="AAA"/>
    <property type="match status" value="2"/>
</dbReference>
<evidence type="ECO:0000256" key="6">
    <source>
        <dbReference type="ARBA" id="ARBA00022840"/>
    </source>
</evidence>
<dbReference type="Gene3D" id="1.10.8.60">
    <property type="match status" value="2"/>
</dbReference>
<dbReference type="InterPro" id="IPR018368">
    <property type="entry name" value="ClpA/B_CS1"/>
</dbReference>
<sequence length="947" mass="103402">MEVLSTSSPLRLHSRRLLSSSSSSSSHVTSIAASSLSSFASSYLGISLSNRTIHRFSTTPTNFRRFPGRKRKKFTPISAVFERFTERAIRAIIFSQKEAKSLGKDMVYTQHLLLGLIAEDRDPQGFLGSGITIDKAREAVWSIWDEANSDSKQEEVSSTSYSKSTDMPFSISTKRVFEAAVEYSRTMDCQYIAPEHIAVGLFTVDDGSAGRVLKRLGANMNLLTAAALTRLKGEIAKDGREPSSSSKGSFEAPPTGRIAGSGAGGKAKAKNVLEQFCVDLTARASEGLIDPVIGREKEVQRVIQILCRRTKNNPILLGEAGVGKTAIAEGLAISIAEANAPGFLLTKRIMSLDIGLLMAGAKERGELEARVTALISEVKKSGKVILFIDEVHTLIGSGTVGRGNKGSGLDIANLLKPSLGRGELQCIASTTLDEFRSQFEKDKALARRFQPVLINEPSEEDAVKILLGLREKYEAHHNCKYTMEAIDAAVYLSSRYIADRFLPDKAIDLIDEAGSRARIEAFRKKKEDAICILSKPPNDYWQEIKTVQAMHEVVLSSRQKQDDGDAIAVESGELVEESSLPPTAGNDEPILVGPDDIAAVASAWSGIPVQQITADERMLLMGLEDQLRSRVVGQDEAVAAISRAVKRSRVGLKDPDRPIAAMLFCGPTGVGKTELTKALAANYFGSEESMLRLDMSEYMERHTVSKLIGSPPGYVGFEEGGMLTEAIRRRPFTVVLFDEIEKAHPDIFNILLQLFEDGHLTDSQGRRVSFKNALIIMTSNVGSSAIAKGRHGSIGFILDDDEEAASYTGMKALVVEELKNYFRPELLNRIDEIVIFRQLEKAQMMEILNLMLQDLKSRLVALGVGLEVSEPVKELICKQGYDPAYGARPLRRTVTEIVEDPLSEAFLAGSFKPGDTAFVVLDDTGNPSVRTKPDSSTVRVTDKTSIA</sequence>
<dbReference type="InterPro" id="IPR001270">
    <property type="entry name" value="ClpA/B"/>
</dbReference>
<dbReference type="CDD" id="cd00009">
    <property type="entry name" value="AAA"/>
    <property type="match status" value="1"/>
</dbReference>
<comment type="subcellular location">
    <subcellularLocation>
        <location evidence="1">Plastid</location>
        <location evidence="1">Chloroplast stroma</location>
    </subcellularLocation>
</comment>
<dbReference type="Gene3D" id="1.10.1780.10">
    <property type="entry name" value="Clp, N-terminal domain"/>
    <property type="match status" value="1"/>
</dbReference>
<evidence type="ECO:0000256" key="4">
    <source>
        <dbReference type="ARBA" id="ARBA00022737"/>
    </source>
</evidence>
<dbReference type="SUPFAM" id="SSF81923">
    <property type="entry name" value="Double Clp-N motif"/>
    <property type="match status" value="1"/>
</dbReference>
<dbReference type="InterPro" id="IPR027417">
    <property type="entry name" value="P-loop_NTPase"/>
</dbReference>
<comment type="similarity">
    <text evidence="9">Belongs to the ClpA/ClpB family.</text>
</comment>
<dbReference type="InterPro" id="IPR050130">
    <property type="entry name" value="ClpA_ClpB"/>
</dbReference>
<dbReference type="PANTHER" id="PTHR11638">
    <property type="entry name" value="ATP-DEPENDENT CLP PROTEASE"/>
    <property type="match status" value="1"/>
</dbReference>
<keyword evidence="2" id="KW-0150">Chloroplast</keyword>
<evidence type="ECO:0000256" key="9">
    <source>
        <dbReference type="RuleBase" id="RU004432"/>
    </source>
</evidence>
<evidence type="ECO:0000256" key="3">
    <source>
        <dbReference type="ARBA" id="ARBA00022640"/>
    </source>
</evidence>
<dbReference type="GO" id="GO:0034605">
    <property type="term" value="P:cellular response to heat"/>
    <property type="evidence" value="ECO:0007669"/>
    <property type="project" value="TreeGrafter"/>
</dbReference>
<evidence type="ECO:0000313" key="13">
    <source>
        <dbReference type="Proteomes" id="UP000682877"/>
    </source>
</evidence>
<dbReference type="CDD" id="cd19499">
    <property type="entry name" value="RecA-like_ClpB_Hsp104-like"/>
    <property type="match status" value="1"/>
</dbReference>
<keyword evidence="7 9" id="KW-0143">Chaperone</keyword>
<feature type="region of interest" description="Disordered" evidence="10">
    <location>
        <begin position="236"/>
        <end position="263"/>
    </location>
</feature>
<reference evidence="12" key="1">
    <citation type="submission" date="2021-01" db="EMBL/GenBank/DDBJ databases">
        <authorList>
            <person name="Bezrukov I."/>
        </authorList>
    </citation>
    <scope>NUCLEOTIDE SEQUENCE</scope>
</reference>
<evidence type="ECO:0000256" key="10">
    <source>
        <dbReference type="SAM" id="MobiDB-lite"/>
    </source>
</evidence>
<dbReference type="PROSITE" id="PS00870">
    <property type="entry name" value="CLPAB_1"/>
    <property type="match status" value="1"/>
</dbReference>
<dbReference type="SUPFAM" id="SSF52540">
    <property type="entry name" value="P-loop containing nucleoside triphosphate hydrolases"/>
    <property type="match status" value="2"/>
</dbReference>
<dbReference type="InterPro" id="IPR028299">
    <property type="entry name" value="ClpA/B_CS2"/>
</dbReference>
<evidence type="ECO:0000256" key="2">
    <source>
        <dbReference type="ARBA" id="ARBA00022528"/>
    </source>
</evidence>
<dbReference type="AlphaFoldDB" id="A0A8S2AZU4"/>
<keyword evidence="5 9" id="KW-0547">Nucleotide-binding</keyword>
<accession>A0A8S2AZU4</accession>
<dbReference type="Pfam" id="PF07724">
    <property type="entry name" value="AAA_2"/>
    <property type="match status" value="1"/>
</dbReference>
<dbReference type="Pfam" id="PF00004">
    <property type="entry name" value="AAA"/>
    <property type="match status" value="1"/>
</dbReference>
<organism evidence="12 13">
    <name type="scientific">Arabidopsis arenosa</name>
    <name type="common">Sand rock-cress</name>
    <name type="synonym">Cardaminopsis arenosa</name>
    <dbReference type="NCBI Taxonomy" id="38785"/>
    <lineage>
        <taxon>Eukaryota</taxon>
        <taxon>Viridiplantae</taxon>
        <taxon>Streptophyta</taxon>
        <taxon>Embryophyta</taxon>
        <taxon>Tracheophyta</taxon>
        <taxon>Spermatophyta</taxon>
        <taxon>Magnoliopsida</taxon>
        <taxon>eudicotyledons</taxon>
        <taxon>Gunneridae</taxon>
        <taxon>Pentapetalae</taxon>
        <taxon>rosids</taxon>
        <taxon>malvids</taxon>
        <taxon>Brassicales</taxon>
        <taxon>Brassicaceae</taxon>
        <taxon>Camelineae</taxon>
        <taxon>Arabidopsis</taxon>
    </lineage>
</organism>
<protein>
    <recommendedName>
        <fullName evidence="11">Clp R domain-containing protein</fullName>
    </recommendedName>
</protein>
<dbReference type="GO" id="GO:0005524">
    <property type="term" value="F:ATP binding"/>
    <property type="evidence" value="ECO:0007669"/>
    <property type="project" value="UniProtKB-KW"/>
</dbReference>
<dbReference type="PRINTS" id="PR00300">
    <property type="entry name" value="CLPPROTEASEA"/>
</dbReference>
<keyword evidence="4 8" id="KW-0677">Repeat</keyword>
<dbReference type="FunFam" id="1.10.1780.10:FF:000004">
    <property type="entry name" value="ATP-dependent Clp protease ATP-binding subunit ClpC"/>
    <property type="match status" value="1"/>
</dbReference>
<name>A0A8S2AZU4_ARAAE</name>
<evidence type="ECO:0000256" key="1">
    <source>
        <dbReference type="ARBA" id="ARBA00004470"/>
    </source>
</evidence>
<feature type="domain" description="Clp R" evidence="11">
    <location>
        <begin position="81"/>
        <end position="234"/>
    </location>
</feature>
<evidence type="ECO:0000256" key="5">
    <source>
        <dbReference type="ARBA" id="ARBA00022741"/>
    </source>
</evidence>